<feature type="region of interest" description="Disordered" evidence="12">
    <location>
        <begin position="584"/>
        <end position="608"/>
    </location>
</feature>
<sequence>MVEPLNEPISMRMSRLHQVFMGKPCNISNNLYQSLVSKEGLLDSLFVLYNECNNEYMIKQNKGIAEFVSKFRPTIQELTRLRIGIGDFEVKNVIGRGHFGEVQVVREKQTGDVYAMKTLRKAETLNQQNVAFYEEERDIMVKASTPWITQLQYAFQDARNIYLVMEFHPGGDLLSLLARYDDILEEDMARFYLAEMVLAIHSLHLMGYKSLRFPDDGDVSAMMRALISGLLADTNQRLGYEQLCQHAFFRSVDFDSIRGTVPPFVPIVKGQDDTSNFDEFEREAPRPCLDDYRARRGFVGKDLPFVGFTYTKSVHSDRFASKSESCDSPILKSIDEKLRMKNVELQRALQKVHKLETIEGSQRQELDKVKSHSKEMKEALSKAEAERDIIERGMAKYITEANTLRRSMDTYKQEKAVMEEKALRLLQEIREKHQMQIELSQQQLRDEVEQLKGEVVEIEEERYRAVREKEKAEGELREQRSCIKQLKGKIVDMKEKSSKMQGSQLSGVTDLQQQLARLTEDSGQRTNDLQNKLSQSMATARELRSQAEEMEARAAEYKRQTKNIRSLTEEVQRLEKLTETLTEELRESRTSERAGGDDAAVAAGEDRTAEYEEKIRDLERQLRGADRRESRLLKVSADLQVKDTHIQELAEAVATLEIRLRDEREKPDHAEEEERKRERERERRKELESKLQDMEQQLKLTTNQKTRLQESVDRLEASTAAAEHRQGALPPVSSSPQQQRRRSMTRVGSRSKMTDEEYNAHVEDCKECRRRHDEKLADLKQENYYLQTTVGKLEKELDKVGAARDAVKMKAQLEEQTRSLRSQLEEARKQGQESAIAVARLAASDRSEREKVARMEEELVEVQREAEHYVTKIEEMSSKTEQKKQEASASTGELRMLRRQLQEAAATSERLTSEMQNKDEHIRREAGAKNKWLGEKETLLSELSERKHICDSQDVGCNDRYTRDVVWAAAAPLIEVRGSIDCECVARQVALRRADELEAHIRELQLTASREVAAREATHTKLHGAQQQLRTLAEAHASEAEARDDILAEYKHHTEELTQQLADLEQLHATTTIDHKNAQKRLDMTDNETICLKEELSRNITELNAQNASNFRLRQAVEEAVEKGELLGHERDALVSEIDTSR</sequence>
<dbReference type="GeneID" id="106817641"/>
<dbReference type="InterPro" id="IPR000961">
    <property type="entry name" value="AGC-kinase_C"/>
</dbReference>
<keyword evidence="5 10" id="KW-0547">Nucleotide-binding</keyword>
<evidence type="ECO:0000256" key="1">
    <source>
        <dbReference type="ARBA" id="ARBA00012513"/>
    </source>
</evidence>
<organism evidence="15 16">
    <name type="scientific">Priapulus caudatus</name>
    <name type="common">Priapulid worm</name>
    <dbReference type="NCBI Taxonomy" id="37621"/>
    <lineage>
        <taxon>Eukaryota</taxon>
        <taxon>Metazoa</taxon>
        <taxon>Ecdysozoa</taxon>
        <taxon>Scalidophora</taxon>
        <taxon>Priapulida</taxon>
        <taxon>Priapulimorpha</taxon>
        <taxon>Priapulimorphida</taxon>
        <taxon>Priapulidae</taxon>
        <taxon>Priapulus</taxon>
    </lineage>
</organism>
<dbReference type="Proteomes" id="UP000695022">
    <property type="component" value="Unplaced"/>
</dbReference>
<evidence type="ECO:0000256" key="10">
    <source>
        <dbReference type="PROSITE-ProRule" id="PRU10141"/>
    </source>
</evidence>
<feature type="region of interest" description="Disordered" evidence="12">
    <location>
        <begin position="904"/>
        <end position="923"/>
    </location>
</feature>
<comment type="catalytic activity">
    <reaction evidence="8">
        <text>L-threonyl-[protein] + ATP = O-phospho-L-threonyl-[protein] + ADP + H(+)</text>
        <dbReference type="Rhea" id="RHEA:46608"/>
        <dbReference type="Rhea" id="RHEA-COMP:11060"/>
        <dbReference type="Rhea" id="RHEA-COMP:11605"/>
        <dbReference type="ChEBI" id="CHEBI:15378"/>
        <dbReference type="ChEBI" id="CHEBI:30013"/>
        <dbReference type="ChEBI" id="CHEBI:30616"/>
        <dbReference type="ChEBI" id="CHEBI:61977"/>
        <dbReference type="ChEBI" id="CHEBI:456216"/>
        <dbReference type="EC" id="2.7.11.1"/>
    </reaction>
</comment>
<evidence type="ECO:0000256" key="5">
    <source>
        <dbReference type="ARBA" id="ARBA00022741"/>
    </source>
</evidence>
<dbReference type="PROSITE" id="PS51285">
    <property type="entry name" value="AGC_KINASE_CTER"/>
    <property type="match status" value="1"/>
</dbReference>
<accession>A0ABM1F042</accession>
<dbReference type="InterPro" id="IPR017441">
    <property type="entry name" value="Protein_kinase_ATP_BS"/>
</dbReference>
<dbReference type="SUPFAM" id="SSF56112">
    <property type="entry name" value="Protein kinase-like (PK-like)"/>
    <property type="match status" value="1"/>
</dbReference>
<evidence type="ECO:0000256" key="9">
    <source>
        <dbReference type="ARBA" id="ARBA00048679"/>
    </source>
</evidence>
<dbReference type="PROSITE" id="PS50011">
    <property type="entry name" value="PROTEIN_KINASE_DOM"/>
    <property type="match status" value="1"/>
</dbReference>
<dbReference type="Pfam" id="PF00433">
    <property type="entry name" value="Pkinase_C"/>
    <property type="match status" value="1"/>
</dbReference>
<keyword evidence="15" id="KW-1185">Reference proteome</keyword>
<keyword evidence="7 10" id="KW-0067">ATP-binding</keyword>
<evidence type="ECO:0000313" key="16">
    <source>
        <dbReference type="RefSeq" id="XP_014677813.1"/>
    </source>
</evidence>
<keyword evidence="6" id="KW-0418">Kinase</keyword>
<dbReference type="Gene3D" id="3.30.200.20">
    <property type="entry name" value="Phosphorylase Kinase, domain 1"/>
    <property type="match status" value="2"/>
</dbReference>
<evidence type="ECO:0000256" key="8">
    <source>
        <dbReference type="ARBA" id="ARBA00047899"/>
    </source>
</evidence>
<evidence type="ECO:0000256" key="2">
    <source>
        <dbReference type="ARBA" id="ARBA00022527"/>
    </source>
</evidence>
<evidence type="ECO:0000256" key="4">
    <source>
        <dbReference type="ARBA" id="ARBA00022679"/>
    </source>
</evidence>
<protein>
    <recommendedName>
        <fullName evidence="1">non-specific serine/threonine protein kinase</fullName>
        <ecNumber evidence="1">2.7.11.1</ecNumber>
    </recommendedName>
</protein>
<evidence type="ECO:0000259" key="13">
    <source>
        <dbReference type="PROSITE" id="PS50011"/>
    </source>
</evidence>
<dbReference type="PANTHER" id="PTHR22988:SF71">
    <property type="entry name" value="CITRON RHO-INTERACTING KINASE"/>
    <property type="match status" value="1"/>
</dbReference>
<feature type="compositionally biased region" description="Basic and acidic residues" evidence="12">
    <location>
        <begin position="660"/>
        <end position="693"/>
    </location>
</feature>
<keyword evidence="4" id="KW-0808">Transferase</keyword>
<dbReference type="Pfam" id="PF00069">
    <property type="entry name" value="Pkinase"/>
    <property type="match status" value="1"/>
</dbReference>
<feature type="compositionally biased region" description="Basic and acidic residues" evidence="12">
    <location>
        <begin position="707"/>
        <end position="726"/>
    </location>
</feature>
<dbReference type="SMART" id="SM00133">
    <property type="entry name" value="S_TK_X"/>
    <property type="match status" value="1"/>
</dbReference>
<dbReference type="InterPro" id="IPR000719">
    <property type="entry name" value="Prot_kinase_dom"/>
</dbReference>
<keyword evidence="3" id="KW-0597">Phosphoprotein</keyword>
<feature type="compositionally biased region" description="Polar residues" evidence="12">
    <location>
        <begin position="694"/>
        <end position="706"/>
    </location>
</feature>
<feature type="non-terminal residue" evidence="16">
    <location>
        <position position="1142"/>
    </location>
</feature>
<evidence type="ECO:0000256" key="7">
    <source>
        <dbReference type="ARBA" id="ARBA00022840"/>
    </source>
</evidence>
<feature type="region of interest" description="Disordered" evidence="12">
    <location>
        <begin position="660"/>
        <end position="755"/>
    </location>
</feature>
<dbReference type="RefSeq" id="XP_014677813.1">
    <property type="nucleotide sequence ID" value="XM_014822327.1"/>
</dbReference>
<keyword evidence="11" id="KW-0175">Coiled coil</keyword>
<name>A0ABM1F042_PRICU</name>
<evidence type="ECO:0000256" key="11">
    <source>
        <dbReference type="SAM" id="Coils"/>
    </source>
</evidence>
<evidence type="ECO:0000313" key="15">
    <source>
        <dbReference type="Proteomes" id="UP000695022"/>
    </source>
</evidence>
<dbReference type="PANTHER" id="PTHR22988">
    <property type="entry name" value="MYOTONIC DYSTROPHY S/T KINASE-RELATED"/>
    <property type="match status" value="1"/>
</dbReference>
<dbReference type="InterPro" id="IPR011009">
    <property type="entry name" value="Kinase-like_dom_sf"/>
</dbReference>
<feature type="compositionally biased region" description="Basic and acidic residues" evidence="12">
    <location>
        <begin position="584"/>
        <end position="596"/>
    </location>
</feature>
<keyword evidence="2" id="KW-0723">Serine/threonine-protein kinase</keyword>
<dbReference type="PROSITE" id="PS00107">
    <property type="entry name" value="PROTEIN_KINASE_ATP"/>
    <property type="match status" value="1"/>
</dbReference>
<evidence type="ECO:0000256" key="6">
    <source>
        <dbReference type="ARBA" id="ARBA00022777"/>
    </source>
</evidence>
<reference evidence="16" key="1">
    <citation type="submission" date="2025-08" db="UniProtKB">
        <authorList>
            <consortium name="RefSeq"/>
        </authorList>
    </citation>
    <scope>IDENTIFICATION</scope>
</reference>
<feature type="coiled-coil region" evidence="11">
    <location>
        <begin position="331"/>
        <end position="489"/>
    </location>
</feature>
<evidence type="ECO:0000259" key="14">
    <source>
        <dbReference type="PROSITE" id="PS51285"/>
    </source>
</evidence>
<comment type="catalytic activity">
    <reaction evidence="9">
        <text>L-seryl-[protein] + ATP = O-phospho-L-seryl-[protein] + ADP + H(+)</text>
        <dbReference type="Rhea" id="RHEA:17989"/>
        <dbReference type="Rhea" id="RHEA-COMP:9863"/>
        <dbReference type="Rhea" id="RHEA-COMP:11604"/>
        <dbReference type="ChEBI" id="CHEBI:15378"/>
        <dbReference type="ChEBI" id="CHEBI:29999"/>
        <dbReference type="ChEBI" id="CHEBI:30616"/>
        <dbReference type="ChEBI" id="CHEBI:83421"/>
        <dbReference type="ChEBI" id="CHEBI:456216"/>
        <dbReference type="EC" id="2.7.11.1"/>
    </reaction>
</comment>
<evidence type="ECO:0000256" key="3">
    <source>
        <dbReference type="ARBA" id="ARBA00022553"/>
    </source>
</evidence>
<dbReference type="InterPro" id="IPR050839">
    <property type="entry name" value="Rho-assoc_Ser/Thr_Kinase"/>
</dbReference>
<gene>
    <name evidence="16" type="primary">LOC106817641</name>
</gene>
<dbReference type="EC" id="2.7.11.1" evidence="1"/>
<evidence type="ECO:0000256" key="12">
    <source>
        <dbReference type="SAM" id="MobiDB-lite"/>
    </source>
</evidence>
<proteinExistence type="predicted"/>
<dbReference type="Gene3D" id="1.10.510.10">
    <property type="entry name" value="Transferase(Phosphotransferase) domain 1"/>
    <property type="match status" value="2"/>
</dbReference>
<dbReference type="SMART" id="SM00220">
    <property type="entry name" value="S_TKc"/>
    <property type="match status" value="1"/>
</dbReference>
<feature type="domain" description="Protein kinase" evidence="13">
    <location>
        <begin position="88"/>
        <end position="404"/>
    </location>
</feature>
<feature type="domain" description="AGC-kinase C-terminal" evidence="14">
    <location>
        <begin position="250"/>
        <end position="320"/>
    </location>
</feature>
<feature type="binding site" evidence="10">
    <location>
        <position position="117"/>
    </location>
    <ligand>
        <name>ATP</name>
        <dbReference type="ChEBI" id="CHEBI:30616"/>
    </ligand>
</feature>
<dbReference type="InterPro" id="IPR017892">
    <property type="entry name" value="Pkinase_C"/>
</dbReference>